<organism evidence="1 2">
    <name type="scientific">Mycolicibacterium hodleri</name>
    <dbReference type="NCBI Taxonomy" id="49897"/>
    <lineage>
        <taxon>Bacteria</taxon>
        <taxon>Bacillati</taxon>
        <taxon>Actinomycetota</taxon>
        <taxon>Actinomycetes</taxon>
        <taxon>Mycobacteriales</taxon>
        <taxon>Mycobacteriaceae</taxon>
        <taxon>Mycolicibacterium</taxon>
    </lineage>
</organism>
<dbReference type="SUPFAM" id="SSF54427">
    <property type="entry name" value="NTF2-like"/>
    <property type="match status" value="1"/>
</dbReference>
<protein>
    <submittedName>
        <fullName evidence="1">Nuclear transport factor 2 family protein</fullName>
    </submittedName>
</protein>
<proteinExistence type="predicted"/>
<sequence length="122" mass="13221">MTASIEELMHDNLLAVFNERDDAKRQDAERRTYAADVNWTDAEGVITGHDALEAKCVGLQTGIGDLQFEPVGPVHVLPGFGYLAWQLVDAKGGDPAMTGFDAAVVKDGLITDLWTVLIPPQQ</sequence>
<keyword evidence="2" id="KW-1185">Reference proteome</keyword>
<dbReference type="InterPro" id="IPR032710">
    <property type="entry name" value="NTF2-like_dom_sf"/>
</dbReference>
<dbReference type="Proteomes" id="UP000315759">
    <property type="component" value="Unassembled WGS sequence"/>
</dbReference>
<name>A0A544VYV3_9MYCO</name>
<reference evidence="1 2" key="1">
    <citation type="submission" date="2018-10" db="EMBL/GenBank/DDBJ databases">
        <title>Draft genome of Mycobacterium hodleri strain B.</title>
        <authorList>
            <person name="Amande T.J."/>
            <person name="Mcgenity T.J."/>
        </authorList>
    </citation>
    <scope>NUCLEOTIDE SEQUENCE [LARGE SCALE GENOMIC DNA]</scope>
    <source>
        <strain evidence="1 2">B</strain>
    </source>
</reference>
<dbReference type="Gene3D" id="3.10.450.50">
    <property type="match status" value="1"/>
</dbReference>
<dbReference type="EMBL" id="VIFX01000023">
    <property type="protein sequence ID" value="TQR85175.1"/>
    <property type="molecule type" value="Genomic_DNA"/>
</dbReference>
<comment type="caution">
    <text evidence="1">The sequence shown here is derived from an EMBL/GenBank/DDBJ whole genome shotgun (WGS) entry which is preliminary data.</text>
</comment>
<dbReference type="RefSeq" id="WP_142553474.1">
    <property type="nucleotide sequence ID" value="NZ_VIFX01000023.1"/>
</dbReference>
<gene>
    <name evidence="1" type="ORF">D8S82_18430</name>
</gene>
<dbReference type="AlphaFoldDB" id="A0A544VYV3"/>
<evidence type="ECO:0000313" key="2">
    <source>
        <dbReference type="Proteomes" id="UP000315759"/>
    </source>
</evidence>
<evidence type="ECO:0000313" key="1">
    <source>
        <dbReference type="EMBL" id="TQR85175.1"/>
    </source>
</evidence>
<accession>A0A544VYV3</accession>